<dbReference type="PANTHER" id="PTHR33112">
    <property type="entry name" value="DOMAIN PROTEIN, PUTATIVE-RELATED"/>
    <property type="match status" value="1"/>
</dbReference>
<gene>
    <name evidence="2" type="ORF">B0H65DRAFT_583266</name>
</gene>
<reference evidence="2" key="1">
    <citation type="journal article" date="2023" name="Mol. Phylogenet. Evol.">
        <title>Genome-scale phylogeny and comparative genomics of the fungal order Sordariales.</title>
        <authorList>
            <person name="Hensen N."/>
            <person name="Bonometti L."/>
            <person name="Westerberg I."/>
            <person name="Brannstrom I.O."/>
            <person name="Guillou S."/>
            <person name="Cros-Aarteil S."/>
            <person name="Calhoun S."/>
            <person name="Haridas S."/>
            <person name="Kuo A."/>
            <person name="Mondo S."/>
            <person name="Pangilinan J."/>
            <person name="Riley R."/>
            <person name="LaButti K."/>
            <person name="Andreopoulos B."/>
            <person name="Lipzen A."/>
            <person name="Chen C."/>
            <person name="Yan M."/>
            <person name="Daum C."/>
            <person name="Ng V."/>
            <person name="Clum A."/>
            <person name="Steindorff A."/>
            <person name="Ohm R.A."/>
            <person name="Martin F."/>
            <person name="Silar P."/>
            <person name="Natvig D.O."/>
            <person name="Lalanne C."/>
            <person name="Gautier V."/>
            <person name="Ament-Velasquez S.L."/>
            <person name="Kruys A."/>
            <person name="Hutchinson M.I."/>
            <person name="Powell A.J."/>
            <person name="Barry K."/>
            <person name="Miller A.N."/>
            <person name="Grigoriev I.V."/>
            <person name="Debuchy R."/>
            <person name="Gladieux P."/>
            <person name="Hiltunen Thoren M."/>
            <person name="Johannesson H."/>
        </authorList>
    </citation>
    <scope>NUCLEOTIDE SEQUENCE</scope>
    <source>
        <strain evidence="2">CBS 560.94</strain>
    </source>
</reference>
<protein>
    <submittedName>
        <fullName evidence="2">Heterokaryon incompatibility protein-domain-containing protein</fullName>
    </submittedName>
</protein>
<proteinExistence type="predicted"/>
<feature type="domain" description="Heterokaryon incompatibility" evidence="1">
    <location>
        <begin position="23"/>
        <end position="115"/>
    </location>
</feature>
<dbReference type="PANTHER" id="PTHR33112:SF8">
    <property type="entry name" value="HETEROKARYON INCOMPATIBILITY DOMAIN-CONTAINING PROTEIN"/>
    <property type="match status" value="1"/>
</dbReference>
<dbReference type="EMBL" id="JAUEPP010000009">
    <property type="protein sequence ID" value="KAK3334941.1"/>
    <property type="molecule type" value="Genomic_DNA"/>
</dbReference>
<dbReference type="GeneID" id="87868028"/>
<dbReference type="Proteomes" id="UP001278500">
    <property type="component" value="Unassembled WGS sequence"/>
</dbReference>
<dbReference type="RefSeq" id="XP_062677107.1">
    <property type="nucleotide sequence ID" value="XM_062830874.1"/>
</dbReference>
<comment type="caution">
    <text evidence="2">The sequence shown here is derived from an EMBL/GenBank/DDBJ whole genome shotgun (WGS) entry which is preliminary data.</text>
</comment>
<accession>A0AAE0J2D5</accession>
<evidence type="ECO:0000313" key="3">
    <source>
        <dbReference type="Proteomes" id="UP001278500"/>
    </source>
</evidence>
<evidence type="ECO:0000313" key="2">
    <source>
        <dbReference type="EMBL" id="KAK3334941.1"/>
    </source>
</evidence>
<dbReference type="AlphaFoldDB" id="A0AAE0J2D5"/>
<sequence>MKDSELLELLDVDGSGTSEQCKWCALSYVWGGDVPLKTTKATQLAHKERIPLDTLPQTMKDAVYVCRGLGIRYLWIDALCIIQDDQEDLREEVNHMPEVYQYATLTICAASSTSIYDGFLYRRGYWTHGCHAMNVRIAIDCSESIVLLSCSTSWYDVVHEYTTRAASLASDKLRALSAVARVYHLETGKEYLAGLWKEDIPTALCWGNGPKVRRGSGPFLTSQRPREYRAPSWSWASIDTPVRYWHEDRGALLKMRKLQVLSASITPTYPDGEFDSIASAFLVLHGSVRAVPLTTPIELQEFRTEDPTYRFSCIWVAGVRARVYPDAFEDQHETLDTLRFLLLTEYNHSHHPNIRFKGRYMTYRGLVLKSVQAQSDTFSRIGHFETEIDEPDSRLPDYLKAWTHAKFFDSFEDRTITLI</sequence>
<dbReference type="Pfam" id="PF06985">
    <property type="entry name" value="HET"/>
    <property type="match status" value="1"/>
</dbReference>
<organism evidence="2 3">
    <name type="scientific">Neurospora tetraspora</name>
    <dbReference type="NCBI Taxonomy" id="94610"/>
    <lineage>
        <taxon>Eukaryota</taxon>
        <taxon>Fungi</taxon>
        <taxon>Dikarya</taxon>
        <taxon>Ascomycota</taxon>
        <taxon>Pezizomycotina</taxon>
        <taxon>Sordariomycetes</taxon>
        <taxon>Sordariomycetidae</taxon>
        <taxon>Sordariales</taxon>
        <taxon>Sordariaceae</taxon>
        <taxon>Neurospora</taxon>
    </lineage>
</organism>
<name>A0AAE0J2D5_9PEZI</name>
<keyword evidence="3" id="KW-1185">Reference proteome</keyword>
<reference evidence="2" key="2">
    <citation type="submission" date="2023-06" db="EMBL/GenBank/DDBJ databases">
        <authorList>
            <consortium name="Lawrence Berkeley National Laboratory"/>
            <person name="Haridas S."/>
            <person name="Hensen N."/>
            <person name="Bonometti L."/>
            <person name="Westerberg I."/>
            <person name="Brannstrom I.O."/>
            <person name="Guillou S."/>
            <person name="Cros-Aarteil S."/>
            <person name="Calhoun S."/>
            <person name="Kuo A."/>
            <person name="Mondo S."/>
            <person name="Pangilinan J."/>
            <person name="Riley R."/>
            <person name="Labutti K."/>
            <person name="Andreopoulos B."/>
            <person name="Lipzen A."/>
            <person name="Chen C."/>
            <person name="Yanf M."/>
            <person name="Daum C."/>
            <person name="Ng V."/>
            <person name="Clum A."/>
            <person name="Steindorff A."/>
            <person name="Ohm R."/>
            <person name="Martin F."/>
            <person name="Silar P."/>
            <person name="Natvig D."/>
            <person name="Lalanne C."/>
            <person name="Gautier V."/>
            <person name="Ament-Velasquez S.L."/>
            <person name="Kruys A."/>
            <person name="Hutchinson M.I."/>
            <person name="Powell A.J."/>
            <person name="Barry K."/>
            <person name="Miller A.N."/>
            <person name="Grigoriev I.V."/>
            <person name="Debuchy R."/>
            <person name="Gladieux P."/>
            <person name="Thoren M.H."/>
            <person name="Johannesson H."/>
        </authorList>
    </citation>
    <scope>NUCLEOTIDE SEQUENCE</scope>
    <source>
        <strain evidence="2">CBS 560.94</strain>
    </source>
</reference>
<evidence type="ECO:0000259" key="1">
    <source>
        <dbReference type="Pfam" id="PF06985"/>
    </source>
</evidence>
<dbReference type="InterPro" id="IPR010730">
    <property type="entry name" value="HET"/>
</dbReference>